<comment type="caution">
    <text evidence="4">The sequence shown here is derived from an EMBL/GenBank/DDBJ whole genome shotgun (WGS) entry which is preliminary data.</text>
</comment>
<feature type="chain" id="PRO_5046560889" evidence="2">
    <location>
        <begin position="19"/>
        <end position="162"/>
    </location>
</feature>
<dbReference type="PANTHER" id="PTHR21366">
    <property type="entry name" value="GLYOXALASE FAMILY PROTEIN"/>
    <property type="match status" value="1"/>
</dbReference>
<dbReference type="RefSeq" id="WP_085411503.1">
    <property type="nucleotide sequence ID" value="NZ_WAEL01000005.1"/>
</dbReference>
<reference evidence="5" key="1">
    <citation type="submission" date="2019-09" db="EMBL/GenBank/DDBJ databases">
        <authorList>
            <person name="Jung D.-H."/>
        </authorList>
    </citation>
    <scope>NUCLEOTIDE SEQUENCE [LARGE SCALE GENOMIC DNA]</scope>
    <source>
        <strain evidence="5">JA-25</strain>
    </source>
</reference>
<dbReference type="InterPro" id="IPR018146">
    <property type="entry name" value="Glyoxalase_1_CS"/>
</dbReference>
<proteinExistence type="predicted"/>
<dbReference type="EMBL" id="WAEL01000005">
    <property type="protein sequence ID" value="NID11396.1"/>
    <property type="molecule type" value="Genomic_DNA"/>
</dbReference>
<dbReference type="PROSITE" id="PS00934">
    <property type="entry name" value="GLYOXALASE_I_1"/>
    <property type="match status" value="1"/>
</dbReference>
<accession>A0ABX0QG31</accession>
<dbReference type="PROSITE" id="PS51819">
    <property type="entry name" value="VOC"/>
    <property type="match status" value="1"/>
</dbReference>
<protein>
    <submittedName>
        <fullName evidence="4">Glyoxalase</fullName>
    </submittedName>
</protein>
<dbReference type="InterPro" id="IPR050383">
    <property type="entry name" value="GlyoxalaseI/FosfomycinResist"/>
</dbReference>
<dbReference type="Pfam" id="PF00903">
    <property type="entry name" value="Glyoxalase"/>
    <property type="match status" value="1"/>
</dbReference>
<keyword evidence="5" id="KW-1185">Reference proteome</keyword>
<evidence type="ECO:0000256" key="2">
    <source>
        <dbReference type="SAM" id="SignalP"/>
    </source>
</evidence>
<organism evidence="4 5">
    <name type="scientific">Fibrivirga algicola</name>
    <dbReference type="NCBI Taxonomy" id="2950420"/>
    <lineage>
        <taxon>Bacteria</taxon>
        <taxon>Pseudomonadati</taxon>
        <taxon>Bacteroidota</taxon>
        <taxon>Cytophagia</taxon>
        <taxon>Cytophagales</taxon>
        <taxon>Spirosomataceae</taxon>
        <taxon>Fibrivirga</taxon>
    </lineage>
</organism>
<keyword evidence="2" id="KW-0732">Signal</keyword>
<evidence type="ECO:0000313" key="4">
    <source>
        <dbReference type="EMBL" id="NID11396.1"/>
    </source>
</evidence>
<gene>
    <name evidence="4" type="ORF">F7231_14575</name>
</gene>
<dbReference type="SUPFAM" id="SSF54593">
    <property type="entry name" value="Glyoxalase/Bleomycin resistance protein/Dihydroxybiphenyl dioxygenase"/>
    <property type="match status" value="1"/>
</dbReference>
<name>A0ABX0QG31_9BACT</name>
<dbReference type="Proteomes" id="UP000606008">
    <property type="component" value="Unassembled WGS sequence"/>
</dbReference>
<dbReference type="Gene3D" id="3.10.180.10">
    <property type="entry name" value="2,3-Dihydroxybiphenyl 1,2-Dioxygenase, domain 1"/>
    <property type="match status" value="1"/>
</dbReference>
<keyword evidence="1" id="KW-0479">Metal-binding</keyword>
<evidence type="ECO:0000313" key="5">
    <source>
        <dbReference type="Proteomes" id="UP000606008"/>
    </source>
</evidence>
<reference evidence="5" key="2">
    <citation type="submission" date="2023-07" db="EMBL/GenBank/DDBJ databases">
        <authorList>
            <person name="Jung D.-H."/>
        </authorList>
    </citation>
    <scope>NUCLEOTIDE SEQUENCE [LARGE SCALE GENOMIC DNA]</scope>
    <source>
        <strain evidence="5">JA-25</strain>
    </source>
</reference>
<evidence type="ECO:0000256" key="1">
    <source>
        <dbReference type="ARBA" id="ARBA00022723"/>
    </source>
</evidence>
<feature type="signal peptide" evidence="2">
    <location>
        <begin position="1"/>
        <end position="18"/>
    </location>
</feature>
<sequence>MKQRLTVLLMLASLCAAAQGRLGIQRYSHIVLPVKSLGASIPFYNNVLGLKPVAVPSGIANSQAWFDIGGGQQIRLVEGRTDASRTAGTNLALVVSSLKQTEQQLRQRGVAVSKQSLITGITTLYVSDPDGYVLEFNQGKSEGPGFLQSAAKSIWRSMTEVE</sequence>
<dbReference type="InterPro" id="IPR037523">
    <property type="entry name" value="VOC_core"/>
</dbReference>
<dbReference type="InterPro" id="IPR029068">
    <property type="entry name" value="Glyas_Bleomycin-R_OHBP_Dase"/>
</dbReference>
<feature type="domain" description="VOC" evidence="3">
    <location>
        <begin position="26"/>
        <end position="139"/>
    </location>
</feature>
<dbReference type="InterPro" id="IPR004360">
    <property type="entry name" value="Glyas_Fos-R_dOase_dom"/>
</dbReference>
<evidence type="ECO:0000259" key="3">
    <source>
        <dbReference type="PROSITE" id="PS51819"/>
    </source>
</evidence>